<dbReference type="InterPro" id="IPR039422">
    <property type="entry name" value="MarR/SlyA-like"/>
</dbReference>
<evidence type="ECO:0000256" key="3">
    <source>
        <dbReference type="ARBA" id="ARBA00023163"/>
    </source>
</evidence>
<dbReference type="RefSeq" id="WP_379727370.1">
    <property type="nucleotide sequence ID" value="NZ_JBHRYJ010000002.1"/>
</dbReference>
<keyword evidence="6" id="KW-1185">Reference proteome</keyword>
<dbReference type="PROSITE" id="PS50995">
    <property type="entry name" value="HTH_MARR_2"/>
    <property type="match status" value="1"/>
</dbReference>
<evidence type="ECO:0000256" key="2">
    <source>
        <dbReference type="ARBA" id="ARBA00023125"/>
    </source>
</evidence>
<dbReference type="EMBL" id="JBHRYJ010000002">
    <property type="protein sequence ID" value="MFC3676545.1"/>
    <property type="molecule type" value="Genomic_DNA"/>
</dbReference>
<keyword evidence="2" id="KW-0238">DNA-binding</keyword>
<evidence type="ECO:0000313" key="5">
    <source>
        <dbReference type="EMBL" id="MFC3676545.1"/>
    </source>
</evidence>
<name>A0ABV7VGD6_9PROT</name>
<keyword evidence="1" id="KW-0805">Transcription regulation</keyword>
<comment type="caution">
    <text evidence="5">The sequence shown here is derived from an EMBL/GenBank/DDBJ whole genome shotgun (WGS) entry which is preliminary data.</text>
</comment>
<feature type="domain" description="HTH marR-type" evidence="4">
    <location>
        <begin position="7"/>
        <end position="141"/>
    </location>
</feature>
<dbReference type="Gene3D" id="1.10.10.10">
    <property type="entry name" value="Winged helix-like DNA-binding domain superfamily/Winged helix DNA-binding domain"/>
    <property type="match status" value="1"/>
</dbReference>
<gene>
    <name evidence="5" type="ORF">ACFOOQ_13390</name>
</gene>
<dbReference type="Proteomes" id="UP001595711">
    <property type="component" value="Unassembled WGS sequence"/>
</dbReference>
<organism evidence="5 6">
    <name type="scientific">Ferrovibrio xuzhouensis</name>
    <dbReference type="NCBI Taxonomy" id="1576914"/>
    <lineage>
        <taxon>Bacteria</taxon>
        <taxon>Pseudomonadati</taxon>
        <taxon>Pseudomonadota</taxon>
        <taxon>Alphaproteobacteria</taxon>
        <taxon>Rhodospirillales</taxon>
        <taxon>Rhodospirillaceae</taxon>
        <taxon>Ferrovibrio</taxon>
    </lineage>
</organism>
<sequence length="160" mass="18222">MPQDLPYRTLGFLLHDAARLLRKRFEQKARAHGSNLTRAQWSVLAHLSRQEGINQTTLADILDVEPITVARLVDKLEQLGLIERRADPGDRRARLLYLQPAAAPLLAEMREVGAAAREDAMRGLSPEQREQLIEMLLLIKNNLAERDGRDDRDDRQEKVA</sequence>
<reference evidence="6" key="1">
    <citation type="journal article" date="2019" name="Int. J. Syst. Evol. Microbiol.">
        <title>The Global Catalogue of Microorganisms (GCM) 10K type strain sequencing project: providing services to taxonomists for standard genome sequencing and annotation.</title>
        <authorList>
            <consortium name="The Broad Institute Genomics Platform"/>
            <consortium name="The Broad Institute Genome Sequencing Center for Infectious Disease"/>
            <person name="Wu L."/>
            <person name="Ma J."/>
        </authorList>
    </citation>
    <scope>NUCLEOTIDE SEQUENCE [LARGE SCALE GENOMIC DNA]</scope>
    <source>
        <strain evidence="6">KCTC 42182</strain>
    </source>
</reference>
<evidence type="ECO:0000259" key="4">
    <source>
        <dbReference type="PROSITE" id="PS50995"/>
    </source>
</evidence>
<dbReference type="PANTHER" id="PTHR33164">
    <property type="entry name" value="TRANSCRIPTIONAL REGULATOR, MARR FAMILY"/>
    <property type="match status" value="1"/>
</dbReference>
<protein>
    <submittedName>
        <fullName evidence="5">MarR family winged helix-turn-helix transcriptional regulator</fullName>
    </submittedName>
</protein>
<evidence type="ECO:0000313" key="6">
    <source>
        <dbReference type="Proteomes" id="UP001595711"/>
    </source>
</evidence>
<dbReference type="InterPro" id="IPR036390">
    <property type="entry name" value="WH_DNA-bd_sf"/>
</dbReference>
<dbReference type="SMART" id="SM00347">
    <property type="entry name" value="HTH_MARR"/>
    <property type="match status" value="1"/>
</dbReference>
<dbReference type="Pfam" id="PF01047">
    <property type="entry name" value="MarR"/>
    <property type="match status" value="1"/>
</dbReference>
<dbReference type="PANTHER" id="PTHR33164:SF64">
    <property type="entry name" value="TRANSCRIPTIONAL REGULATOR SLYA"/>
    <property type="match status" value="1"/>
</dbReference>
<dbReference type="InterPro" id="IPR036388">
    <property type="entry name" value="WH-like_DNA-bd_sf"/>
</dbReference>
<dbReference type="SUPFAM" id="SSF46785">
    <property type="entry name" value="Winged helix' DNA-binding domain"/>
    <property type="match status" value="1"/>
</dbReference>
<keyword evidence="3" id="KW-0804">Transcription</keyword>
<dbReference type="PRINTS" id="PR00598">
    <property type="entry name" value="HTHMARR"/>
</dbReference>
<accession>A0ABV7VGD6</accession>
<proteinExistence type="predicted"/>
<evidence type="ECO:0000256" key="1">
    <source>
        <dbReference type="ARBA" id="ARBA00023015"/>
    </source>
</evidence>
<dbReference type="InterPro" id="IPR000835">
    <property type="entry name" value="HTH_MarR-typ"/>
</dbReference>